<evidence type="ECO:0000256" key="2">
    <source>
        <dbReference type="ARBA" id="ARBA00022982"/>
    </source>
</evidence>
<gene>
    <name evidence="5" type="ORF">PGLA1383_LOCUS17245</name>
</gene>
<dbReference type="Pfam" id="PF00085">
    <property type="entry name" value="Thioredoxin"/>
    <property type="match status" value="1"/>
</dbReference>
<dbReference type="InterPro" id="IPR013766">
    <property type="entry name" value="Thioredoxin_domain"/>
</dbReference>
<dbReference type="AlphaFoldDB" id="A0A813EIV4"/>
<dbReference type="OrthoDB" id="2121326at2759"/>
<comment type="caution">
    <text evidence="5">The sequence shown here is derived from an EMBL/GenBank/DDBJ whole genome shotgun (WGS) entry which is preliminary data.</text>
</comment>
<dbReference type="PANTHER" id="PTHR45663:SF11">
    <property type="entry name" value="GEO12009P1"/>
    <property type="match status" value="1"/>
</dbReference>
<dbReference type="PROSITE" id="PS51257">
    <property type="entry name" value="PROKAR_LIPOPROTEIN"/>
    <property type="match status" value="1"/>
</dbReference>
<dbReference type="Proteomes" id="UP000654075">
    <property type="component" value="Unassembled WGS sequence"/>
</dbReference>
<evidence type="ECO:0000313" key="6">
    <source>
        <dbReference type="Proteomes" id="UP000654075"/>
    </source>
</evidence>
<accession>A0A813EIV4</accession>
<dbReference type="OMA" id="CEGEAFI"/>
<protein>
    <recommendedName>
        <fullName evidence="4">Thioredoxin domain-containing protein</fullName>
    </recommendedName>
</protein>
<dbReference type="PANTHER" id="PTHR45663">
    <property type="entry name" value="GEO12009P1"/>
    <property type="match status" value="1"/>
</dbReference>
<proteinExistence type="predicted"/>
<dbReference type="CDD" id="cd02947">
    <property type="entry name" value="TRX_family"/>
    <property type="match status" value="1"/>
</dbReference>
<dbReference type="GO" id="GO:0015035">
    <property type="term" value="F:protein-disulfide reductase activity"/>
    <property type="evidence" value="ECO:0007669"/>
    <property type="project" value="TreeGrafter"/>
</dbReference>
<feature type="domain" description="Thioredoxin" evidence="4">
    <location>
        <begin position="56"/>
        <end position="178"/>
    </location>
</feature>
<dbReference type="InterPro" id="IPR017937">
    <property type="entry name" value="Thioredoxin_CS"/>
</dbReference>
<sequence>MVSRSDGSPQSRRCARSMAFGLLLVACVFLLRLQWTAFAGSARVSSVRCVKSSSTLSARSPLAARSAVEKCEGEAFIDEAIKSTAGDQSVLLLSFSTTWCGPCKLMDPKITELSQTFAGKVRVIKIMGDADPDGKQIMKREAIRSVPQYQVYKNGEKVDVITGAQYDALLTSLKTHTNS</sequence>
<dbReference type="PROSITE" id="PS51352">
    <property type="entry name" value="THIOREDOXIN_2"/>
    <property type="match status" value="1"/>
</dbReference>
<dbReference type="GO" id="GO:0005737">
    <property type="term" value="C:cytoplasm"/>
    <property type="evidence" value="ECO:0007669"/>
    <property type="project" value="TreeGrafter"/>
</dbReference>
<keyword evidence="2" id="KW-0249">Electron transport</keyword>
<evidence type="ECO:0000256" key="1">
    <source>
        <dbReference type="ARBA" id="ARBA00022448"/>
    </source>
</evidence>
<dbReference type="PROSITE" id="PS00194">
    <property type="entry name" value="THIOREDOXIN_1"/>
    <property type="match status" value="1"/>
</dbReference>
<evidence type="ECO:0000313" key="5">
    <source>
        <dbReference type="EMBL" id="CAE8598846.1"/>
    </source>
</evidence>
<dbReference type="Gene3D" id="3.40.30.10">
    <property type="entry name" value="Glutaredoxin"/>
    <property type="match status" value="1"/>
</dbReference>
<name>A0A813EIV4_POLGL</name>
<keyword evidence="3" id="KW-1015">Disulfide bond</keyword>
<dbReference type="EMBL" id="CAJNNV010010628">
    <property type="protein sequence ID" value="CAE8598846.1"/>
    <property type="molecule type" value="Genomic_DNA"/>
</dbReference>
<dbReference type="InterPro" id="IPR036249">
    <property type="entry name" value="Thioredoxin-like_sf"/>
</dbReference>
<reference evidence="5" key="1">
    <citation type="submission" date="2021-02" db="EMBL/GenBank/DDBJ databases">
        <authorList>
            <person name="Dougan E. K."/>
            <person name="Rhodes N."/>
            <person name="Thang M."/>
            <person name="Chan C."/>
        </authorList>
    </citation>
    <scope>NUCLEOTIDE SEQUENCE</scope>
</reference>
<evidence type="ECO:0000256" key="3">
    <source>
        <dbReference type="ARBA" id="ARBA00023157"/>
    </source>
</evidence>
<keyword evidence="1" id="KW-0813">Transport</keyword>
<organism evidence="5 6">
    <name type="scientific">Polarella glacialis</name>
    <name type="common">Dinoflagellate</name>
    <dbReference type="NCBI Taxonomy" id="89957"/>
    <lineage>
        <taxon>Eukaryota</taxon>
        <taxon>Sar</taxon>
        <taxon>Alveolata</taxon>
        <taxon>Dinophyceae</taxon>
        <taxon>Suessiales</taxon>
        <taxon>Suessiaceae</taxon>
        <taxon>Polarella</taxon>
    </lineage>
</organism>
<evidence type="ECO:0000259" key="4">
    <source>
        <dbReference type="PROSITE" id="PS51352"/>
    </source>
</evidence>
<dbReference type="SUPFAM" id="SSF52833">
    <property type="entry name" value="Thioredoxin-like"/>
    <property type="match status" value="1"/>
</dbReference>
<keyword evidence="6" id="KW-1185">Reference proteome</keyword>